<organism evidence="2 3">
    <name type="scientific">Helianthus annuus</name>
    <name type="common">Common sunflower</name>
    <dbReference type="NCBI Taxonomy" id="4232"/>
    <lineage>
        <taxon>Eukaryota</taxon>
        <taxon>Viridiplantae</taxon>
        <taxon>Streptophyta</taxon>
        <taxon>Embryophyta</taxon>
        <taxon>Tracheophyta</taxon>
        <taxon>Spermatophyta</taxon>
        <taxon>Magnoliopsida</taxon>
        <taxon>eudicotyledons</taxon>
        <taxon>Gunneridae</taxon>
        <taxon>Pentapetalae</taxon>
        <taxon>asterids</taxon>
        <taxon>campanulids</taxon>
        <taxon>Asterales</taxon>
        <taxon>Asteraceae</taxon>
        <taxon>Asteroideae</taxon>
        <taxon>Heliantheae alliance</taxon>
        <taxon>Heliantheae</taxon>
        <taxon>Helianthus</taxon>
    </lineage>
</organism>
<sequence length="69" mass="7793">MIAATVDTQSVIGIQAKVRRVYICEFSHQNPIKKHAATVDTQGVIGIHIFEFSHRNPSKGKWCFKPKVE</sequence>
<dbReference type="EMBL" id="CM007898">
    <property type="protein sequence ID" value="OTG13583.1"/>
    <property type="molecule type" value="Genomic_DNA"/>
</dbReference>
<dbReference type="InParanoid" id="A0A251TS78"/>
<evidence type="ECO:0000313" key="1">
    <source>
        <dbReference type="EMBL" id="KAF5788893.1"/>
    </source>
</evidence>
<name>A0A251TS78_HELAN</name>
<reference evidence="2" key="2">
    <citation type="submission" date="2017-02" db="EMBL/GenBank/DDBJ databases">
        <title>Sunflower complete genome.</title>
        <authorList>
            <person name="Langlade N."/>
            <person name="Munos S."/>
        </authorList>
    </citation>
    <scope>NUCLEOTIDE SEQUENCE [LARGE SCALE GENOMIC DNA]</scope>
    <source>
        <tissue evidence="2">Leaves</tissue>
    </source>
</reference>
<evidence type="ECO:0000313" key="3">
    <source>
        <dbReference type="Proteomes" id="UP000215914"/>
    </source>
</evidence>
<dbReference type="EMBL" id="MNCJ02000324">
    <property type="protein sequence ID" value="KAF5788893.1"/>
    <property type="molecule type" value="Genomic_DNA"/>
</dbReference>
<proteinExistence type="predicted"/>
<dbReference type="Gramene" id="mRNA:HanXRQr2_Chr09g0364521">
    <property type="protein sequence ID" value="mRNA:HanXRQr2_Chr09g0364521"/>
    <property type="gene ID" value="HanXRQr2_Chr09g0364521"/>
</dbReference>
<dbReference type="Proteomes" id="UP000215914">
    <property type="component" value="Chromosome 9"/>
</dbReference>
<dbReference type="AlphaFoldDB" id="A0A251TS78"/>
<reference evidence="1" key="3">
    <citation type="submission" date="2020-06" db="EMBL/GenBank/DDBJ databases">
        <title>Helianthus annuus Genome sequencing and assembly Release 2.</title>
        <authorList>
            <person name="Gouzy J."/>
            <person name="Langlade N."/>
            <person name="Munos S."/>
        </authorList>
    </citation>
    <scope>NUCLEOTIDE SEQUENCE</scope>
    <source>
        <tissue evidence="1">Leaves</tissue>
    </source>
</reference>
<gene>
    <name evidence="2" type="ORF">HannXRQ_Chr09g0239741</name>
    <name evidence="1" type="ORF">HanXRQr2_Chr09g0364521</name>
</gene>
<evidence type="ECO:0000313" key="2">
    <source>
        <dbReference type="EMBL" id="OTG13583.1"/>
    </source>
</evidence>
<protein>
    <submittedName>
        <fullName evidence="2">Uncharacterized protein</fullName>
    </submittedName>
</protein>
<reference evidence="1 3" key="1">
    <citation type="journal article" date="2017" name="Nature">
        <title>The sunflower genome provides insights into oil metabolism, flowering and Asterid evolution.</title>
        <authorList>
            <person name="Badouin H."/>
            <person name="Gouzy J."/>
            <person name="Grassa C.J."/>
            <person name="Murat F."/>
            <person name="Staton S.E."/>
            <person name="Cottret L."/>
            <person name="Lelandais-Briere C."/>
            <person name="Owens G.L."/>
            <person name="Carrere S."/>
            <person name="Mayjonade B."/>
            <person name="Legrand L."/>
            <person name="Gill N."/>
            <person name="Kane N.C."/>
            <person name="Bowers J.E."/>
            <person name="Hubner S."/>
            <person name="Bellec A."/>
            <person name="Berard A."/>
            <person name="Berges H."/>
            <person name="Blanchet N."/>
            <person name="Boniface M.C."/>
            <person name="Brunel D."/>
            <person name="Catrice O."/>
            <person name="Chaidir N."/>
            <person name="Claudel C."/>
            <person name="Donnadieu C."/>
            <person name="Faraut T."/>
            <person name="Fievet G."/>
            <person name="Helmstetter N."/>
            <person name="King M."/>
            <person name="Knapp S.J."/>
            <person name="Lai Z."/>
            <person name="Le Paslier M.C."/>
            <person name="Lippi Y."/>
            <person name="Lorenzon L."/>
            <person name="Mandel J.R."/>
            <person name="Marage G."/>
            <person name="Marchand G."/>
            <person name="Marquand E."/>
            <person name="Bret-Mestries E."/>
            <person name="Morien E."/>
            <person name="Nambeesan S."/>
            <person name="Nguyen T."/>
            <person name="Pegot-Espagnet P."/>
            <person name="Pouilly N."/>
            <person name="Raftis F."/>
            <person name="Sallet E."/>
            <person name="Schiex T."/>
            <person name="Thomas J."/>
            <person name="Vandecasteele C."/>
            <person name="Vares D."/>
            <person name="Vear F."/>
            <person name="Vautrin S."/>
            <person name="Crespi M."/>
            <person name="Mangin B."/>
            <person name="Burke J.M."/>
            <person name="Salse J."/>
            <person name="Munos S."/>
            <person name="Vincourt P."/>
            <person name="Rieseberg L.H."/>
            <person name="Langlade N.B."/>
        </authorList>
    </citation>
    <scope>NUCLEOTIDE SEQUENCE [LARGE SCALE GENOMIC DNA]</scope>
    <source>
        <strain evidence="3">cv. SF193</strain>
        <tissue evidence="1">Leaves</tissue>
    </source>
</reference>
<keyword evidence="3" id="KW-1185">Reference proteome</keyword>
<accession>A0A251TS78</accession>